<dbReference type="PANTHER" id="PTHR34109:SF1">
    <property type="entry name" value="VOC DOMAIN-CONTAINING PROTEIN"/>
    <property type="match status" value="1"/>
</dbReference>
<sequence length="171" mass="18885">MSEQTGRKGVTGQYTRNGTPNWYTAITPFIIVDNPAAAIAFYEAVFGAKLKNATSFGSGDDAVIVHAEIDFGNGYLQLGAPTPQFKTVLPPGDDTACYSLGLYVPDVDRVVELAVEHGAVVREPAMDFVSGDRYASILDPFRVRWTIMSRIEDLSEEESIRRVSEWSKRFN</sequence>
<accession>A0ABM8V8B3</accession>
<protein>
    <submittedName>
        <fullName evidence="2">Glyoxalase/bleomycin resistance protein/dioxygenase (Dioxygenase)</fullName>
    </submittedName>
</protein>
<dbReference type="PANTHER" id="PTHR34109">
    <property type="entry name" value="BNAUNNG04460D PROTEIN-RELATED"/>
    <property type="match status" value="1"/>
</dbReference>
<dbReference type="Proteomes" id="UP000681526">
    <property type="component" value="Unassembled WGS sequence"/>
</dbReference>
<gene>
    <name evidence="2" type="primary">txxe 3450</name>
    <name evidence="2" type="ORF">TXXE_16145</name>
</gene>
<name>A0ABM8V8B3_THEXY</name>
<dbReference type="InterPro" id="IPR029068">
    <property type="entry name" value="Glyas_Bleomycin-R_OHBP_Dase"/>
</dbReference>
<dbReference type="InterPro" id="IPR037523">
    <property type="entry name" value="VOC_core"/>
</dbReference>
<feature type="domain" description="VOC" evidence="1">
    <location>
        <begin position="19"/>
        <end position="150"/>
    </location>
</feature>
<evidence type="ECO:0000259" key="1">
    <source>
        <dbReference type="PROSITE" id="PS51819"/>
    </source>
</evidence>
<comment type="caution">
    <text evidence="2">The sequence shown here is derived from an EMBL/GenBank/DDBJ whole genome shotgun (WGS) entry which is preliminary data.</text>
</comment>
<dbReference type="Gene3D" id="3.30.720.110">
    <property type="match status" value="1"/>
</dbReference>
<dbReference type="RefSeq" id="WP_213485717.1">
    <property type="nucleotide sequence ID" value="NZ_CAJRAY010000083.1"/>
</dbReference>
<dbReference type="EMBL" id="CAJRAY010000083">
    <property type="protein sequence ID" value="CAG5091696.1"/>
    <property type="molecule type" value="Genomic_DNA"/>
</dbReference>
<dbReference type="Pfam" id="PF00903">
    <property type="entry name" value="Glyoxalase"/>
    <property type="match status" value="1"/>
</dbReference>
<proteinExistence type="predicted"/>
<dbReference type="PROSITE" id="PS51819">
    <property type="entry name" value="VOC"/>
    <property type="match status" value="1"/>
</dbReference>
<dbReference type="InterPro" id="IPR004360">
    <property type="entry name" value="Glyas_Fos-R_dOase_dom"/>
</dbReference>
<dbReference type="Gene3D" id="3.30.720.120">
    <property type="match status" value="1"/>
</dbReference>
<dbReference type="SUPFAM" id="SSF54593">
    <property type="entry name" value="Glyoxalase/Bleomycin resistance protein/Dihydroxybiphenyl dioxygenase"/>
    <property type="match status" value="1"/>
</dbReference>
<keyword evidence="3" id="KW-1185">Reference proteome</keyword>
<evidence type="ECO:0000313" key="3">
    <source>
        <dbReference type="Proteomes" id="UP000681526"/>
    </source>
</evidence>
<evidence type="ECO:0000313" key="2">
    <source>
        <dbReference type="EMBL" id="CAG5091696.1"/>
    </source>
</evidence>
<reference evidence="2 3" key="1">
    <citation type="submission" date="2021-04" db="EMBL/GenBank/DDBJ databases">
        <authorList>
            <person name="Rakotoarivonina H."/>
        </authorList>
    </citation>
    <scope>NUCLEOTIDE SEQUENCE [LARGE SCALE GENOMIC DNA]</scope>
    <source>
        <strain evidence="2 3">XE</strain>
    </source>
</reference>
<organism evidence="2 3">
    <name type="scientific">Thermobacillus xylanilyticus</name>
    <dbReference type="NCBI Taxonomy" id="76633"/>
    <lineage>
        <taxon>Bacteria</taxon>
        <taxon>Bacillati</taxon>
        <taxon>Bacillota</taxon>
        <taxon>Bacilli</taxon>
        <taxon>Bacillales</taxon>
        <taxon>Paenibacillaceae</taxon>
        <taxon>Thermobacillus</taxon>
    </lineage>
</organism>